<dbReference type="PANTHER" id="PTHR22306">
    <property type="entry name" value="CHROMOSOME 7 OPEN READING FRAME 50"/>
    <property type="match status" value="1"/>
</dbReference>
<feature type="compositionally biased region" description="Basic and acidic residues" evidence="1">
    <location>
        <begin position="56"/>
        <end position="70"/>
    </location>
</feature>
<dbReference type="GeneID" id="19209050"/>
<dbReference type="OrthoDB" id="10261563at2759"/>
<organism evidence="3 4">
    <name type="scientific">Coniophora puteana (strain RWD-64-598)</name>
    <name type="common">Brown rot fungus</name>
    <dbReference type="NCBI Taxonomy" id="741705"/>
    <lineage>
        <taxon>Eukaryota</taxon>
        <taxon>Fungi</taxon>
        <taxon>Dikarya</taxon>
        <taxon>Basidiomycota</taxon>
        <taxon>Agaricomycotina</taxon>
        <taxon>Agaricomycetes</taxon>
        <taxon>Agaricomycetidae</taxon>
        <taxon>Boletales</taxon>
        <taxon>Coniophorineae</taxon>
        <taxon>Coniophoraceae</taxon>
        <taxon>Coniophora</taxon>
    </lineage>
</organism>
<name>A0A5M3MTR0_CONPW</name>
<feature type="region of interest" description="Disordered" evidence="1">
    <location>
        <begin position="170"/>
        <end position="207"/>
    </location>
</feature>
<keyword evidence="4" id="KW-1185">Reference proteome</keyword>
<feature type="region of interest" description="Disordered" evidence="1">
    <location>
        <begin position="1"/>
        <end position="99"/>
    </location>
</feature>
<proteinExistence type="predicted"/>
<dbReference type="InterPro" id="IPR019327">
    <property type="entry name" value="WKF"/>
</dbReference>
<feature type="compositionally biased region" description="Basic and acidic residues" evidence="1">
    <location>
        <begin position="1"/>
        <end position="14"/>
    </location>
</feature>
<dbReference type="AlphaFoldDB" id="A0A5M3MTR0"/>
<dbReference type="PANTHER" id="PTHR22306:SF2">
    <property type="entry name" value="CHROMOSOME 7 OPEN READING FRAME 50"/>
    <property type="match status" value="1"/>
</dbReference>
<accession>A0A5M3MTR0</accession>
<dbReference type="OMA" id="THVQDER"/>
<dbReference type="Proteomes" id="UP000053558">
    <property type="component" value="Unassembled WGS sequence"/>
</dbReference>
<comment type="caution">
    <text evidence="3">The sequence shown here is derived from an EMBL/GenBank/DDBJ whole genome shotgun (WGS) entry which is preliminary data.</text>
</comment>
<evidence type="ECO:0000313" key="4">
    <source>
        <dbReference type="Proteomes" id="UP000053558"/>
    </source>
</evidence>
<evidence type="ECO:0000256" key="1">
    <source>
        <dbReference type="SAM" id="MobiDB-lite"/>
    </source>
</evidence>
<feature type="compositionally biased region" description="Basic residues" evidence="1">
    <location>
        <begin position="71"/>
        <end position="81"/>
    </location>
</feature>
<gene>
    <name evidence="3" type="ORF">CONPUDRAFT_72745</name>
</gene>
<feature type="domain" description="WKF" evidence="2">
    <location>
        <begin position="107"/>
        <end position="165"/>
    </location>
</feature>
<dbReference type="KEGG" id="cput:CONPUDRAFT_72745"/>
<evidence type="ECO:0000313" key="3">
    <source>
        <dbReference type="EMBL" id="EIW82542.1"/>
    </source>
</evidence>
<evidence type="ECO:0000259" key="2">
    <source>
        <dbReference type="Pfam" id="PF10180"/>
    </source>
</evidence>
<dbReference type="RefSeq" id="XP_007767513.1">
    <property type="nucleotide sequence ID" value="XM_007769323.1"/>
</dbReference>
<reference evidence="4" key="1">
    <citation type="journal article" date="2012" name="Science">
        <title>The Paleozoic origin of enzymatic lignin decomposition reconstructed from 31 fungal genomes.</title>
        <authorList>
            <person name="Floudas D."/>
            <person name="Binder M."/>
            <person name="Riley R."/>
            <person name="Barry K."/>
            <person name="Blanchette R.A."/>
            <person name="Henrissat B."/>
            <person name="Martinez A.T."/>
            <person name="Otillar R."/>
            <person name="Spatafora J.W."/>
            <person name="Yadav J.S."/>
            <person name="Aerts A."/>
            <person name="Benoit I."/>
            <person name="Boyd A."/>
            <person name="Carlson A."/>
            <person name="Copeland A."/>
            <person name="Coutinho P.M."/>
            <person name="de Vries R.P."/>
            <person name="Ferreira P."/>
            <person name="Findley K."/>
            <person name="Foster B."/>
            <person name="Gaskell J."/>
            <person name="Glotzer D."/>
            <person name="Gorecki P."/>
            <person name="Heitman J."/>
            <person name="Hesse C."/>
            <person name="Hori C."/>
            <person name="Igarashi K."/>
            <person name="Jurgens J.A."/>
            <person name="Kallen N."/>
            <person name="Kersten P."/>
            <person name="Kohler A."/>
            <person name="Kuees U."/>
            <person name="Kumar T.K.A."/>
            <person name="Kuo A."/>
            <person name="LaButti K."/>
            <person name="Larrondo L.F."/>
            <person name="Lindquist E."/>
            <person name="Ling A."/>
            <person name="Lombard V."/>
            <person name="Lucas S."/>
            <person name="Lundell T."/>
            <person name="Martin R."/>
            <person name="McLaughlin D.J."/>
            <person name="Morgenstern I."/>
            <person name="Morin E."/>
            <person name="Murat C."/>
            <person name="Nagy L.G."/>
            <person name="Nolan M."/>
            <person name="Ohm R.A."/>
            <person name="Patyshakuliyeva A."/>
            <person name="Rokas A."/>
            <person name="Ruiz-Duenas F.J."/>
            <person name="Sabat G."/>
            <person name="Salamov A."/>
            <person name="Samejima M."/>
            <person name="Schmutz J."/>
            <person name="Slot J.C."/>
            <person name="St John F."/>
            <person name="Stenlid J."/>
            <person name="Sun H."/>
            <person name="Sun S."/>
            <person name="Syed K."/>
            <person name="Tsang A."/>
            <person name="Wiebenga A."/>
            <person name="Young D."/>
            <person name="Pisabarro A."/>
            <person name="Eastwood D.C."/>
            <person name="Martin F."/>
            <person name="Cullen D."/>
            <person name="Grigoriev I.V."/>
            <person name="Hibbett D.S."/>
        </authorList>
    </citation>
    <scope>NUCLEOTIDE SEQUENCE [LARGE SCALE GENOMIC DNA]</scope>
    <source>
        <strain evidence="4">RWD-64-598 SS2</strain>
    </source>
</reference>
<dbReference type="Pfam" id="PF10180">
    <property type="entry name" value="WKF"/>
    <property type="match status" value="1"/>
</dbReference>
<sequence length="207" mass="23483">MRKSRFEMLKRLQLERSGSPPKKKKRQAADASGAPAEEDHDNSDVRKTKKKRKDKSKSEPDGEANDDKSSKQKKHKKKSKKSVSPYPDPLEDSSLSDQSQKGLVYAYQRAAESSDWKFNKARQNWLTRNLWSEEMVPEKYFPLVIRYLADTRGGACDALIQNCNRYLPPTEMEGTAAPEGDSHEEKSSTNPKSARARQLLDALVTPN</sequence>
<protein>
    <recommendedName>
        <fullName evidence="2">WKF domain-containing protein</fullName>
    </recommendedName>
</protein>
<dbReference type="EMBL" id="JH711577">
    <property type="protein sequence ID" value="EIW82542.1"/>
    <property type="molecule type" value="Genomic_DNA"/>
</dbReference>